<accession>A0A558DHK1</accession>
<evidence type="ECO:0000313" key="6">
    <source>
        <dbReference type="EMBL" id="TVT60492.1"/>
    </source>
</evidence>
<dbReference type="GO" id="GO:0032259">
    <property type="term" value="P:methylation"/>
    <property type="evidence" value="ECO:0007669"/>
    <property type="project" value="UniProtKB-KW"/>
</dbReference>
<feature type="binding site" evidence="3 4">
    <location>
        <position position="278"/>
    </location>
    <ligand>
        <name>Zn(2+)</name>
        <dbReference type="ChEBI" id="CHEBI:29105"/>
    </ligand>
</feature>
<dbReference type="EMBL" id="VJWX01000023">
    <property type="protein sequence ID" value="TVT60492.1"/>
    <property type="molecule type" value="Genomic_DNA"/>
</dbReference>
<sequence length="306" mass="31871">MSTSGRVHRHNPVILDGGLSTGLEHEGEPIVAPWWSARCLIAGPRRERVRRVHAAHVDAGAAVVTANTFRCNLRTLRGVDLDPGSGHAWMVHAAVGVARRAAGSRARVAGSVGPVADAYRPDLVPEDDELREEHRWLAVELSRAGVDLVLVETMNTAREALIATEAVLAAGLEPWVSFVCGDDARLLSGEPVAVAARAVADRGAAVLGINCTTPGRTGPALRALREVYDGPLLAQPNVEDRTAISSAGPRPVAVGPAALAQNFAEWHDEVGLAVVGGCCGATAEHVAALAARFAPREAGDPVATGV</sequence>
<dbReference type="RefSeq" id="WP_144585968.1">
    <property type="nucleotide sequence ID" value="NZ_VJWX01000023.1"/>
</dbReference>
<dbReference type="GO" id="GO:0008168">
    <property type="term" value="F:methyltransferase activity"/>
    <property type="evidence" value="ECO:0007669"/>
    <property type="project" value="UniProtKB-UniRule"/>
</dbReference>
<keyword evidence="3 4" id="KW-0862">Zinc</keyword>
<dbReference type="Proteomes" id="UP000320011">
    <property type="component" value="Unassembled WGS sequence"/>
</dbReference>
<organism evidence="6 7">
    <name type="scientific">Amycolatopsis rhizosphaerae</name>
    <dbReference type="NCBI Taxonomy" id="2053003"/>
    <lineage>
        <taxon>Bacteria</taxon>
        <taxon>Bacillati</taxon>
        <taxon>Actinomycetota</taxon>
        <taxon>Actinomycetes</taxon>
        <taxon>Pseudonocardiales</taxon>
        <taxon>Pseudonocardiaceae</taxon>
        <taxon>Amycolatopsis</taxon>
    </lineage>
</organism>
<dbReference type="InterPro" id="IPR036589">
    <property type="entry name" value="HCY_dom_sf"/>
</dbReference>
<comment type="cofactor">
    <cofactor evidence="3">
        <name>Zn(2+)</name>
        <dbReference type="ChEBI" id="CHEBI:29105"/>
    </cofactor>
    <text evidence="3">Binds 1 zinc ion per subunit.</text>
</comment>
<proteinExistence type="predicted"/>
<feature type="domain" description="Hcy-binding" evidence="5">
    <location>
        <begin position="1"/>
        <end position="293"/>
    </location>
</feature>
<feature type="binding site" evidence="3 4">
    <location>
        <position position="211"/>
    </location>
    <ligand>
        <name>Zn(2+)</name>
        <dbReference type="ChEBI" id="CHEBI:29105"/>
    </ligand>
</feature>
<dbReference type="Gene3D" id="3.20.20.330">
    <property type="entry name" value="Homocysteine-binding-like domain"/>
    <property type="match status" value="1"/>
</dbReference>
<reference evidence="6 7" key="2">
    <citation type="submission" date="2019-08" db="EMBL/GenBank/DDBJ databases">
        <title>Amycolatopsis acidicola sp. nov., isolated from peat swamp forest soil.</title>
        <authorList>
            <person name="Srisuk N."/>
        </authorList>
    </citation>
    <scope>NUCLEOTIDE SEQUENCE [LARGE SCALE GENOMIC DNA]</scope>
    <source>
        <strain evidence="6 7">TBRC 6029</strain>
    </source>
</reference>
<dbReference type="PROSITE" id="PS50970">
    <property type="entry name" value="HCY"/>
    <property type="match status" value="1"/>
</dbReference>
<protein>
    <submittedName>
        <fullName evidence="6">Homocysteine S-methyltransferase family protein</fullName>
    </submittedName>
</protein>
<evidence type="ECO:0000259" key="5">
    <source>
        <dbReference type="PROSITE" id="PS50970"/>
    </source>
</evidence>
<keyword evidence="2 4" id="KW-0808">Transferase</keyword>
<dbReference type="InterPro" id="IPR017226">
    <property type="entry name" value="BHMT-like"/>
</dbReference>
<comment type="caution">
    <text evidence="6">The sequence shown here is derived from an EMBL/GenBank/DDBJ whole genome shotgun (WGS) entry which is preliminary data.</text>
</comment>
<dbReference type="PANTHER" id="PTHR11103">
    <property type="entry name" value="SLR1189 PROTEIN"/>
    <property type="match status" value="1"/>
</dbReference>
<evidence type="ECO:0000256" key="1">
    <source>
        <dbReference type="ARBA" id="ARBA00022603"/>
    </source>
</evidence>
<keyword evidence="1 4" id="KW-0489">Methyltransferase</keyword>
<evidence type="ECO:0000256" key="2">
    <source>
        <dbReference type="ARBA" id="ARBA00022679"/>
    </source>
</evidence>
<evidence type="ECO:0000313" key="7">
    <source>
        <dbReference type="Proteomes" id="UP000320011"/>
    </source>
</evidence>
<dbReference type="AlphaFoldDB" id="A0A558DHK1"/>
<feature type="binding site" evidence="3 4">
    <location>
        <position position="279"/>
    </location>
    <ligand>
        <name>Zn(2+)</name>
        <dbReference type="ChEBI" id="CHEBI:29105"/>
    </ligand>
</feature>
<evidence type="ECO:0000256" key="4">
    <source>
        <dbReference type="PROSITE-ProRule" id="PRU00333"/>
    </source>
</evidence>
<name>A0A558DHK1_9PSEU</name>
<dbReference type="InterPro" id="IPR003726">
    <property type="entry name" value="HCY_dom"/>
</dbReference>
<reference evidence="6 7" key="1">
    <citation type="submission" date="2019-07" db="EMBL/GenBank/DDBJ databases">
        <authorList>
            <person name="Duangmal K."/>
            <person name="Teo W.F.A."/>
        </authorList>
    </citation>
    <scope>NUCLEOTIDE SEQUENCE [LARGE SCALE GENOMIC DNA]</scope>
    <source>
        <strain evidence="6 7">TBRC 6029</strain>
    </source>
</reference>
<dbReference type="OrthoDB" id="9803687at2"/>
<keyword evidence="7" id="KW-1185">Reference proteome</keyword>
<keyword evidence="3 4" id="KW-0479">Metal-binding</keyword>
<dbReference type="GO" id="GO:0008270">
    <property type="term" value="F:zinc ion binding"/>
    <property type="evidence" value="ECO:0007669"/>
    <property type="project" value="InterPro"/>
</dbReference>
<gene>
    <name evidence="6" type="ORF">FNH05_04415</name>
</gene>
<evidence type="ECO:0000256" key="3">
    <source>
        <dbReference type="PIRSR" id="PIRSR037505-2"/>
    </source>
</evidence>
<dbReference type="GO" id="GO:0009086">
    <property type="term" value="P:methionine biosynthetic process"/>
    <property type="evidence" value="ECO:0007669"/>
    <property type="project" value="InterPro"/>
</dbReference>
<dbReference type="PIRSF" id="PIRSF037505">
    <property type="entry name" value="Betaine_HMT"/>
    <property type="match status" value="1"/>
</dbReference>
<dbReference type="SUPFAM" id="SSF82282">
    <property type="entry name" value="Homocysteine S-methyltransferase"/>
    <property type="match status" value="1"/>
</dbReference>
<dbReference type="Pfam" id="PF02574">
    <property type="entry name" value="S-methyl_trans"/>
    <property type="match status" value="1"/>
</dbReference>
<dbReference type="PANTHER" id="PTHR11103:SF18">
    <property type="entry name" value="SLR1189 PROTEIN"/>
    <property type="match status" value="1"/>
</dbReference>